<dbReference type="GO" id="GO:0005886">
    <property type="term" value="C:plasma membrane"/>
    <property type="evidence" value="ECO:0007669"/>
    <property type="project" value="UniProtKB-SubCell"/>
</dbReference>
<comment type="subcellular location">
    <subcellularLocation>
        <location evidence="6">Cell membrane</location>
        <topology evidence="6">Multi-pass membrane protein</topology>
    </subcellularLocation>
    <subcellularLocation>
        <location evidence="1">Membrane</location>
        <topology evidence="1">Multi-pass membrane protein</topology>
    </subcellularLocation>
</comment>
<feature type="transmembrane region" description="Helical" evidence="6">
    <location>
        <begin position="181"/>
        <end position="202"/>
    </location>
</feature>
<dbReference type="PANTHER" id="PTHR30614">
    <property type="entry name" value="MEMBRANE COMPONENT OF AMINO ACID ABC TRANSPORTER"/>
    <property type="match status" value="1"/>
</dbReference>
<evidence type="ECO:0000256" key="6">
    <source>
        <dbReference type="RuleBase" id="RU363032"/>
    </source>
</evidence>
<keyword evidence="2 6" id="KW-0812">Transmembrane</keyword>
<dbReference type="AlphaFoldDB" id="A0A7C1E0L9"/>
<organism evidence="8">
    <name type="scientific">Fervidicoccus fontis</name>
    <dbReference type="NCBI Taxonomy" id="683846"/>
    <lineage>
        <taxon>Archaea</taxon>
        <taxon>Thermoproteota</taxon>
        <taxon>Thermoprotei</taxon>
        <taxon>Fervidicoccales</taxon>
        <taxon>Fervidicoccaceae</taxon>
        <taxon>Fervidicoccus</taxon>
    </lineage>
</organism>
<evidence type="ECO:0000256" key="4">
    <source>
        <dbReference type="ARBA" id="ARBA00022989"/>
    </source>
</evidence>
<dbReference type="EMBL" id="DSDY01000166">
    <property type="protein sequence ID" value="HDS11037.1"/>
    <property type="molecule type" value="Genomic_DNA"/>
</dbReference>
<dbReference type="PROSITE" id="PS50928">
    <property type="entry name" value="ABC_TM1"/>
    <property type="match status" value="1"/>
</dbReference>
<gene>
    <name evidence="8" type="ORF">ENO04_05445</name>
</gene>
<feature type="domain" description="ABC transmembrane type-1" evidence="7">
    <location>
        <begin position="9"/>
        <end position="194"/>
    </location>
</feature>
<reference evidence="8" key="1">
    <citation type="journal article" date="2020" name="mSystems">
        <title>Genome- and Community-Level Interaction Insights into Carbon Utilization and Element Cycling Functions of Hydrothermarchaeota in Hydrothermal Sediment.</title>
        <authorList>
            <person name="Zhou Z."/>
            <person name="Liu Y."/>
            <person name="Xu W."/>
            <person name="Pan J."/>
            <person name="Luo Z.H."/>
            <person name="Li M."/>
        </authorList>
    </citation>
    <scope>NUCLEOTIDE SEQUENCE [LARGE SCALE GENOMIC DNA]</scope>
    <source>
        <strain evidence="8">SpSt-123</strain>
    </source>
</reference>
<accession>A0A7C1E0L9</accession>
<dbReference type="PANTHER" id="PTHR30614:SF0">
    <property type="entry name" value="L-CYSTINE TRANSPORT SYSTEM PERMEASE PROTEIN TCYL"/>
    <property type="match status" value="1"/>
</dbReference>
<evidence type="ECO:0000259" key="7">
    <source>
        <dbReference type="PROSITE" id="PS50928"/>
    </source>
</evidence>
<keyword evidence="6" id="KW-0813">Transport</keyword>
<keyword evidence="4 6" id="KW-1133">Transmembrane helix</keyword>
<feature type="transmembrane region" description="Helical" evidence="6">
    <location>
        <begin position="15"/>
        <end position="37"/>
    </location>
</feature>
<keyword evidence="3" id="KW-0029">Amino-acid transport</keyword>
<feature type="transmembrane region" description="Helical" evidence="6">
    <location>
        <begin position="49"/>
        <end position="71"/>
    </location>
</feature>
<dbReference type="Gene3D" id="1.10.3720.10">
    <property type="entry name" value="MetI-like"/>
    <property type="match status" value="1"/>
</dbReference>
<evidence type="ECO:0000313" key="8">
    <source>
        <dbReference type="EMBL" id="HDS11037.1"/>
    </source>
</evidence>
<proteinExistence type="inferred from homology"/>
<evidence type="ECO:0000256" key="2">
    <source>
        <dbReference type="ARBA" id="ARBA00022692"/>
    </source>
</evidence>
<name>A0A7C1E0L9_9CREN</name>
<dbReference type="Pfam" id="PF00528">
    <property type="entry name" value="BPD_transp_1"/>
    <property type="match status" value="1"/>
</dbReference>
<dbReference type="CDD" id="cd06261">
    <property type="entry name" value="TM_PBP2"/>
    <property type="match status" value="1"/>
</dbReference>
<dbReference type="GO" id="GO:0006865">
    <property type="term" value="P:amino acid transport"/>
    <property type="evidence" value="ECO:0007669"/>
    <property type="project" value="UniProtKB-KW"/>
</dbReference>
<comment type="similarity">
    <text evidence="6">Belongs to the binding-protein-dependent transport system permease family.</text>
</comment>
<evidence type="ECO:0000256" key="5">
    <source>
        <dbReference type="ARBA" id="ARBA00023136"/>
    </source>
</evidence>
<dbReference type="GO" id="GO:0055085">
    <property type="term" value="P:transmembrane transport"/>
    <property type="evidence" value="ECO:0007669"/>
    <property type="project" value="InterPro"/>
</dbReference>
<evidence type="ECO:0000256" key="1">
    <source>
        <dbReference type="ARBA" id="ARBA00004141"/>
    </source>
</evidence>
<dbReference type="InterPro" id="IPR000515">
    <property type="entry name" value="MetI-like"/>
</dbReference>
<comment type="caution">
    <text evidence="8">The sequence shown here is derived from an EMBL/GenBank/DDBJ whole genome shotgun (WGS) entry which is preliminary data.</text>
</comment>
<dbReference type="InterPro" id="IPR035906">
    <property type="entry name" value="MetI-like_sf"/>
</dbReference>
<dbReference type="InterPro" id="IPR043429">
    <property type="entry name" value="ArtM/GltK/GlnP/TcyL/YhdX-like"/>
</dbReference>
<dbReference type="SUPFAM" id="SSF161098">
    <property type="entry name" value="MetI-like"/>
    <property type="match status" value="1"/>
</dbReference>
<keyword evidence="5 6" id="KW-0472">Membrane</keyword>
<protein>
    <submittedName>
        <fullName evidence="8">ABC transporter permease subunit</fullName>
    </submittedName>
</protein>
<sequence>MDLGYFLFIVSGLKYNSLIAATSFVTGLALAIAIILVDEAVTKARGRITRFYSYVFTGIPPLVIISIMYWLVLPSLGVRSNPVIAAIMAFSLRTSAFQAMILKSTINSLDESQVQGGLSLGLNIREVYTYLVIPQAVVLSIPSLTNELASLLKESTQALAIGVLDTLARARYVTIATGYSLLWLGITGIIMYLLSNSLVLTARYLQRKGLFPGTSRDLLTSPGTSEKNYGEGAKQNRLKGGLLMFMAPRIKRQSL</sequence>
<evidence type="ECO:0000256" key="3">
    <source>
        <dbReference type="ARBA" id="ARBA00022970"/>
    </source>
</evidence>